<dbReference type="Proteomes" id="UP000887576">
    <property type="component" value="Unplaced"/>
</dbReference>
<evidence type="ECO:0000313" key="2">
    <source>
        <dbReference type="WBParaSite" id="JU765_v2.g16491.t1"/>
    </source>
</evidence>
<reference evidence="2" key="1">
    <citation type="submission" date="2022-11" db="UniProtKB">
        <authorList>
            <consortium name="WormBaseParasite"/>
        </authorList>
    </citation>
    <scope>IDENTIFICATION</scope>
</reference>
<organism evidence="1 2">
    <name type="scientific">Panagrolaimus sp. JU765</name>
    <dbReference type="NCBI Taxonomy" id="591449"/>
    <lineage>
        <taxon>Eukaryota</taxon>
        <taxon>Metazoa</taxon>
        <taxon>Ecdysozoa</taxon>
        <taxon>Nematoda</taxon>
        <taxon>Chromadorea</taxon>
        <taxon>Rhabditida</taxon>
        <taxon>Tylenchina</taxon>
        <taxon>Panagrolaimomorpha</taxon>
        <taxon>Panagrolaimoidea</taxon>
        <taxon>Panagrolaimidae</taxon>
        <taxon>Panagrolaimus</taxon>
    </lineage>
</organism>
<name>A0AC34QHV9_9BILA</name>
<dbReference type="WBParaSite" id="JU765_v2.g16491.t1">
    <property type="protein sequence ID" value="JU765_v2.g16491.t1"/>
    <property type="gene ID" value="JU765_v2.g16491"/>
</dbReference>
<proteinExistence type="predicted"/>
<evidence type="ECO:0000313" key="1">
    <source>
        <dbReference type="Proteomes" id="UP000887576"/>
    </source>
</evidence>
<protein>
    <submittedName>
        <fullName evidence="2">ADP-ribosylation factor</fullName>
    </submittedName>
</protein>
<sequence>MVDPTPTVGFNCGKFRVSQGTARGHSFTVWDVGGQECFRMLWPTYLKNAVAMVFVIDASEPKRFEEAKVELDAALLTISSQTKLPVIIIANKQDKPGALDAEQTLAKFSKTPNNQEIFRVLPCCAVTGEGVENIFSEVLSAIQALKK</sequence>
<accession>A0AC34QHV9</accession>